<sequence>MRRQNVARHLLARLNRDGRGTRVEIHPLNQSQVPRPLQRVVEYRAMNVRRWDKIVIF</sequence>
<organism evidence="1 2">
    <name type="scientific">Streptomyces stramineus</name>
    <dbReference type="NCBI Taxonomy" id="173861"/>
    <lineage>
        <taxon>Bacteria</taxon>
        <taxon>Bacillati</taxon>
        <taxon>Actinomycetota</taxon>
        <taxon>Actinomycetes</taxon>
        <taxon>Kitasatosporales</taxon>
        <taxon>Streptomycetaceae</taxon>
        <taxon>Streptomyces</taxon>
    </lineage>
</organism>
<reference evidence="1 2" key="1">
    <citation type="journal article" date="2019" name="Int. J. Syst. Evol. Microbiol.">
        <title>The Global Catalogue of Microorganisms (GCM) 10K type strain sequencing project: providing services to taxonomists for standard genome sequencing and annotation.</title>
        <authorList>
            <consortium name="The Broad Institute Genomics Platform"/>
            <consortium name="The Broad Institute Genome Sequencing Center for Infectious Disease"/>
            <person name="Wu L."/>
            <person name="Ma J."/>
        </authorList>
    </citation>
    <scope>NUCLEOTIDE SEQUENCE [LARGE SCALE GENOMIC DNA]</scope>
    <source>
        <strain evidence="1 2">JCM 10649</strain>
    </source>
</reference>
<evidence type="ECO:0000313" key="1">
    <source>
        <dbReference type="EMBL" id="GAA0443536.1"/>
    </source>
</evidence>
<accession>A0ABN0ZCU3</accession>
<gene>
    <name evidence="1" type="ORF">GCM10009544_02970</name>
</gene>
<keyword evidence="2" id="KW-1185">Reference proteome</keyword>
<dbReference type="Proteomes" id="UP001499895">
    <property type="component" value="Unassembled WGS sequence"/>
</dbReference>
<proteinExistence type="predicted"/>
<protein>
    <submittedName>
        <fullName evidence="1">Uncharacterized protein</fullName>
    </submittedName>
</protein>
<dbReference type="EMBL" id="BAAAHB010000001">
    <property type="protein sequence ID" value="GAA0443536.1"/>
    <property type="molecule type" value="Genomic_DNA"/>
</dbReference>
<name>A0ABN0ZCU3_9ACTN</name>
<evidence type="ECO:0000313" key="2">
    <source>
        <dbReference type="Proteomes" id="UP001499895"/>
    </source>
</evidence>
<comment type="caution">
    <text evidence="1">The sequence shown here is derived from an EMBL/GenBank/DDBJ whole genome shotgun (WGS) entry which is preliminary data.</text>
</comment>